<keyword evidence="5" id="KW-0677">Repeat</keyword>
<dbReference type="InterPro" id="IPR010071">
    <property type="entry name" value="AA_adenyl_dom"/>
</dbReference>
<dbReference type="GO" id="GO:0044550">
    <property type="term" value="P:secondary metabolite biosynthetic process"/>
    <property type="evidence" value="ECO:0007669"/>
    <property type="project" value="UniProtKB-ARBA"/>
</dbReference>
<dbReference type="InterPro" id="IPR023213">
    <property type="entry name" value="CAT-like_dom_sf"/>
</dbReference>
<evidence type="ECO:0000256" key="3">
    <source>
        <dbReference type="ARBA" id="ARBA00022450"/>
    </source>
</evidence>
<dbReference type="PROSITE" id="PS50075">
    <property type="entry name" value="CARRIER"/>
    <property type="match status" value="2"/>
</dbReference>
<dbReference type="Pfam" id="PF13193">
    <property type="entry name" value="AMP-binding_C"/>
    <property type="match status" value="2"/>
</dbReference>
<dbReference type="PROSITE" id="PS00012">
    <property type="entry name" value="PHOSPHOPANTETHEINE"/>
    <property type="match status" value="2"/>
</dbReference>
<dbReference type="SMART" id="SM00823">
    <property type="entry name" value="PKS_PP"/>
    <property type="match status" value="2"/>
</dbReference>
<dbReference type="Gene3D" id="3.40.50.980">
    <property type="match status" value="4"/>
</dbReference>
<dbReference type="Gene3D" id="3.30.559.30">
    <property type="entry name" value="Nonribosomal peptide synthetase, condensation domain"/>
    <property type="match status" value="2"/>
</dbReference>
<dbReference type="Pfam" id="PF00501">
    <property type="entry name" value="AMP-binding"/>
    <property type="match status" value="2"/>
</dbReference>
<dbReference type="FunFam" id="1.10.1200.10:FF:000016">
    <property type="entry name" value="Non-ribosomal peptide synthase"/>
    <property type="match status" value="1"/>
</dbReference>
<dbReference type="InterPro" id="IPR000873">
    <property type="entry name" value="AMP-dep_synth/lig_dom"/>
</dbReference>
<dbReference type="InterPro" id="IPR006162">
    <property type="entry name" value="Ppantetheine_attach_site"/>
</dbReference>
<dbReference type="FunFam" id="3.30.300.30:FF:000010">
    <property type="entry name" value="Enterobactin synthetase component F"/>
    <property type="match status" value="2"/>
</dbReference>
<evidence type="ECO:0000256" key="1">
    <source>
        <dbReference type="ARBA" id="ARBA00001957"/>
    </source>
</evidence>
<dbReference type="CDD" id="cd19540">
    <property type="entry name" value="LCL_NRPS-like"/>
    <property type="match status" value="1"/>
</dbReference>
<dbReference type="InterPro" id="IPR009081">
    <property type="entry name" value="PP-bd_ACP"/>
</dbReference>
<dbReference type="Gene3D" id="1.10.1200.10">
    <property type="entry name" value="ACP-like"/>
    <property type="match status" value="2"/>
</dbReference>
<dbReference type="Gene3D" id="3.30.300.30">
    <property type="match status" value="2"/>
</dbReference>
<dbReference type="Gene3D" id="3.30.559.10">
    <property type="entry name" value="Chloramphenicol acetyltransferase-like domain"/>
    <property type="match status" value="2"/>
</dbReference>
<comment type="caution">
    <text evidence="9">The sequence shown here is derived from an EMBL/GenBank/DDBJ whole genome shotgun (WGS) entry which is preliminary data.</text>
</comment>
<dbReference type="Gene3D" id="2.30.38.10">
    <property type="entry name" value="Luciferase, Domain 3"/>
    <property type="match status" value="2"/>
</dbReference>
<dbReference type="GO" id="GO:0008610">
    <property type="term" value="P:lipid biosynthetic process"/>
    <property type="evidence" value="ECO:0007669"/>
    <property type="project" value="UniProtKB-ARBA"/>
</dbReference>
<evidence type="ECO:0000256" key="4">
    <source>
        <dbReference type="ARBA" id="ARBA00022553"/>
    </source>
</evidence>
<feature type="domain" description="Carrier" evidence="8">
    <location>
        <begin position="523"/>
        <end position="598"/>
    </location>
</feature>
<dbReference type="Pfam" id="PF00668">
    <property type="entry name" value="Condensation"/>
    <property type="match status" value="2"/>
</dbReference>
<name>A0AA90KEF3_9ACTN</name>
<dbReference type="SUPFAM" id="SSF52777">
    <property type="entry name" value="CoA-dependent acyltransferases"/>
    <property type="match status" value="4"/>
</dbReference>
<accession>A0AA90KEF3</accession>
<dbReference type="GO" id="GO:0072330">
    <property type="term" value="P:monocarboxylic acid biosynthetic process"/>
    <property type="evidence" value="ECO:0007669"/>
    <property type="project" value="UniProtKB-ARBA"/>
</dbReference>
<keyword evidence="4" id="KW-0597">Phosphoprotein</keyword>
<keyword evidence="6" id="KW-0045">Antibiotic biosynthesis</keyword>
<evidence type="ECO:0000256" key="5">
    <source>
        <dbReference type="ARBA" id="ARBA00022737"/>
    </source>
</evidence>
<dbReference type="FunFam" id="1.10.1200.10:FF:000005">
    <property type="entry name" value="Nonribosomal peptide synthetase 1"/>
    <property type="match status" value="1"/>
</dbReference>
<dbReference type="InterPro" id="IPR020806">
    <property type="entry name" value="PKS_PP-bd"/>
</dbReference>
<dbReference type="InterPro" id="IPR020845">
    <property type="entry name" value="AMP-binding_CS"/>
</dbReference>
<dbReference type="FunFam" id="2.30.38.10:FF:000001">
    <property type="entry name" value="Non-ribosomal peptide synthetase PvdI"/>
    <property type="match status" value="2"/>
</dbReference>
<feature type="region of interest" description="Disordered" evidence="7">
    <location>
        <begin position="506"/>
        <end position="525"/>
    </location>
</feature>
<gene>
    <name evidence="9" type="ORF">POF50_001125</name>
</gene>
<keyword evidence="3" id="KW-0596">Phosphopantetheine</keyword>
<comment type="similarity">
    <text evidence="2">Belongs to the ATP-dependent AMP-binding enzyme family.</text>
</comment>
<evidence type="ECO:0000256" key="6">
    <source>
        <dbReference type="ARBA" id="ARBA00023194"/>
    </source>
</evidence>
<dbReference type="SUPFAM" id="SSF56801">
    <property type="entry name" value="Acetyl-CoA synthetase-like"/>
    <property type="match status" value="2"/>
</dbReference>
<dbReference type="EMBL" id="JABXJJ020000001">
    <property type="protein sequence ID" value="MDI5967965.1"/>
    <property type="molecule type" value="Genomic_DNA"/>
</dbReference>
<feature type="region of interest" description="Disordered" evidence="7">
    <location>
        <begin position="1559"/>
        <end position="1582"/>
    </location>
</feature>
<dbReference type="GO" id="GO:0043041">
    <property type="term" value="P:amino acid activation for nonribosomal peptide biosynthetic process"/>
    <property type="evidence" value="ECO:0007669"/>
    <property type="project" value="TreeGrafter"/>
</dbReference>
<dbReference type="PROSITE" id="PS00455">
    <property type="entry name" value="AMP_BINDING"/>
    <property type="match status" value="2"/>
</dbReference>
<dbReference type="SUPFAM" id="SSF47336">
    <property type="entry name" value="ACP-like"/>
    <property type="match status" value="2"/>
</dbReference>
<evidence type="ECO:0000313" key="9">
    <source>
        <dbReference type="EMBL" id="MDI5967965.1"/>
    </source>
</evidence>
<dbReference type="InterPro" id="IPR025110">
    <property type="entry name" value="AMP-bd_C"/>
</dbReference>
<feature type="compositionally biased region" description="Low complexity" evidence="7">
    <location>
        <begin position="145"/>
        <end position="158"/>
    </location>
</feature>
<dbReference type="InterPro" id="IPR036736">
    <property type="entry name" value="ACP-like_sf"/>
</dbReference>
<dbReference type="NCBIfam" id="TIGR01720">
    <property type="entry name" value="NRPS-para261"/>
    <property type="match status" value="1"/>
</dbReference>
<dbReference type="GO" id="GO:0031177">
    <property type="term" value="F:phosphopantetheine binding"/>
    <property type="evidence" value="ECO:0007669"/>
    <property type="project" value="InterPro"/>
</dbReference>
<dbReference type="NCBIfam" id="TIGR01733">
    <property type="entry name" value="AA-adenyl-dom"/>
    <property type="match status" value="2"/>
</dbReference>
<organism evidence="9">
    <name type="scientific">Streptantibioticus silvisoli</name>
    <dbReference type="NCBI Taxonomy" id="2705255"/>
    <lineage>
        <taxon>Bacteria</taxon>
        <taxon>Bacillati</taxon>
        <taxon>Actinomycetota</taxon>
        <taxon>Actinomycetes</taxon>
        <taxon>Kitasatosporales</taxon>
        <taxon>Streptomycetaceae</taxon>
        <taxon>Streptantibioticus</taxon>
    </lineage>
</organism>
<dbReference type="CDD" id="cd17652">
    <property type="entry name" value="A_NRPS_CmdD_like"/>
    <property type="match status" value="1"/>
</dbReference>
<dbReference type="PANTHER" id="PTHR45527:SF1">
    <property type="entry name" value="FATTY ACID SYNTHASE"/>
    <property type="match status" value="1"/>
</dbReference>
<reference evidence="9" key="1">
    <citation type="submission" date="2023-05" db="EMBL/GenBank/DDBJ databases">
        <title>Streptantibioticus silvisoli sp. nov., acidotolerant actinomycetes 1 from pine litter.</title>
        <authorList>
            <person name="Swiecimska M."/>
            <person name="Golinska P."/>
            <person name="Sangal V."/>
            <person name="Wachnowicz B."/>
            <person name="Goodfellow M."/>
        </authorList>
    </citation>
    <scope>NUCLEOTIDE SEQUENCE</scope>
    <source>
        <strain evidence="9">SL13</strain>
    </source>
</reference>
<evidence type="ECO:0000256" key="7">
    <source>
        <dbReference type="SAM" id="MobiDB-lite"/>
    </source>
</evidence>
<feature type="region of interest" description="Disordered" evidence="7">
    <location>
        <begin position="136"/>
        <end position="158"/>
    </location>
</feature>
<proteinExistence type="inferred from homology"/>
<dbReference type="PANTHER" id="PTHR45527">
    <property type="entry name" value="NONRIBOSOMAL PEPTIDE SYNTHETASE"/>
    <property type="match status" value="1"/>
</dbReference>
<feature type="domain" description="Carrier" evidence="8">
    <location>
        <begin position="1579"/>
        <end position="1653"/>
    </location>
</feature>
<evidence type="ECO:0000259" key="8">
    <source>
        <dbReference type="PROSITE" id="PS50075"/>
    </source>
</evidence>
<protein>
    <submittedName>
        <fullName evidence="9">Amino acid adenylation domain-containing protein</fullName>
    </submittedName>
</protein>
<dbReference type="InterPro" id="IPR010060">
    <property type="entry name" value="NRPS_synth"/>
</dbReference>
<dbReference type="CDD" id="cd12117">
    <property type="entry name" value="A_NRPS_Srf_like"/>
    <property type="match status" value="1"/>
</dbReference>
<dbReference type="Pfam" id="PF00550">
    <property type="entry name" value="PP-binding"/>
    <property type="match status" value="2"/>
</dbReference>
<dbReference type="NCBIfam" id="NF003417">
    <property type="entry name" value="PRK04813.1"/>
    <property type="match status" value="2"/>
</dbReference>
<comment type="cofactor">
    <cofactor evidence="1">
        <name>pantetheine 4'-phosphate</name>
        <dbReference type="ChEBI" id="CHEBI:47942"/>
    </cofactor>
</comment>
<evidence type="ECO:0000256" key="2">
    <source>
        <dbReference type="ARBA" id="ARBA00006432"/>
    </source>
</evidence>
<sequence length="2161" mass="228320">MSDVQVPVPSPATLPELFAAQAARTPAALAVSCGGERLTYGELAEAADRLAARLRALGIGAGGAEDAVCLLMERSVRLPVAILAVVKAGGVYVPLDHRYPESRMRLIMADVGASVLLVDGPGPAHPTPEGLRVLDVGAEPPPGRGAPSAAAGDGAGPAAVGGPDRMAYVMYTSGSTGRPKGVAVTHRNVAGLAADHAWRGGNHARVLMHAPAAFDASTYELWVPLLSGGEVVVAPAGDLDPDTLLGTVRERRVTSAFFTAALFNLLVEHDAAALAGMREVMAGGEALSPPVVAKALAAWPRTVLTNGYGPTEATTFAVLHSTREVVDGVVPIGTPMDDTRAHLLDDQLRPVPAGVPGELYLAGTGLARGYLGRPGLTAQRFVACPHDAPGTRMYRTGDLALRRADGTIEYLGRVDDQVKIRGFRIELGEIESLLNAHDGIAHAAVTAREDTPGDKRLVAYLVPAAGAAPDAAALRAHLARTLPGYMVPAAFVTLDELPLTVNGKLDRKALPAPEPPAGGTGRGPRTEGEAVLCTLFADILGVPRVGAQDSFFDLGGHSLLATRLVSRVRAERGVELTVRSLFDSPTPELLARQLAGAGRARARLTASERPEVVPLSFAQRGQWFLNRFGDSDASYNLAFELRLEGRLDDAALEAALRDVAGRHESLRTVFPEVGGVPRQVVRARADITLVRSAVTGAQLDDALTAEAGRGFDLRHELPLRAHLFTLAAERSVLLLTLHHITADGWSLAPLTRDLSTAYTARTAGRAPGWTALPVQYTDYALWQHAVLGAEGDPDNALARQRRHWVEQLADLPEELALPADRTRPAVSSGRGAITRFHLTSGLQAALTELARTNAASLFMVIQSALATLLTRLGAGTDIPLGTVVAGRTDDVLDDLVGYFVNTLVLRTDTAGDPTFRELLHRTRDTDLTAYAHQDLPFERLVEELNPERSTARHPLVQVVLALQNNPPPILDLPGISGRMEQRRTPTAKFDLTFDLVERHGADGEPDGVDGVLEYSTDLFDRRTADGLAQRLVRILTAVAADPGQRIGRIELLSADESHRALVERNATACDLPRATLAALIEAQVRRTPGETAVVSAAESLTYAELNARANRLARHLIARGIGPEQTVALALPRSVHMITALLAVVKAGAAYLPVAPDYPAERITFMIRDARPALVVTTDDARRDLPADGPGLLVLDDALAARLSERPDHDVTDAERTAPLSVDHPAYVIYTSGSTGTPKGVAVTHRGIAAFSASAVDRFFVTPDSRVLQFSSPSFDAAVLEVCMALPAGAALVVPPPGPLAGEPLAEVLERDAVTHALIPPAALASVPAVGLPALRTLIVGGEACSAELVARWSAGRRMVNAYGPTESTVAATTSAPLAPSPAAPPIGRPVRNTRVYVLDDGLRPVPDGVPGDLYIAGDGLARGYLGRPALTGERFVADPFGPAGSRMYRTGDIVAWTADGELRYAGRADGQVKIRGFRIELAEVAAVLARHEGVGESVVVVREDRPGQRRLVGYVVPASGAAHPDLGVLRKETAQALPDYMVPSALVALDELPLTPNGKLDREALPAPDGGGTGAGRKPGTERERVLCEVFAQVLGLPDVGPDDAFFDLGGDSIASIQLVSAARRAGLVFTPRDVFRHRTVEALARAATVPDGAAADPRGADPDAGTGPVPLTPIIAWQHGRGGPVGRFSQTTLIRVPAGLGGERITAAIGTLLDHHDALRMRLGRPADGTWALEVLPRGAVTADGCVTRVDAGSTDGEELAALVRARTDEALDQLDPEAGRMVRAVWFDAGPDRPGRLLLALHHLVVDGVSWRILLPDLAEAWEAARDGRAARLEPVGTSFRRWAEHLTASAAAPARIAELPLWTAMTDHREPLLGSRALDGAKDTAGSARSLTLRLAPERTAPVLTTVPGAFNAGVNDVLLTALALAVGSWRRRHGGGDDTAVLLDLEGHGREEFADGVDLSRTVGWFTSLFPVRLDPGHLDLAEVRSGGPAAGDALKRIKEQLRALPDNGLGYGLLRHLNPRTAAALAGRPGPQISFNYLGRFDAPQGPRVPEWTADPLADVLGAGADARMPLAHVLEVNAVTRDTPDGPRLEAVWSWPDGVLAEHDVRDLAGAWFDALDALTAHVGRTGASGWTPSDLPLVSLSQGEIDLLESEWS</sequence>
<dbReference type="InterPro" id="IPR045851">
    <property type="entry name" value="AMP-bd_C_sf"/>
</dbReference>
<dbReference type="GO" id="GO:0003824">
    <property type="term" value="F:catalytic activity"/>
    <property type="evidence" value="ECO:0007669"/>
    <property type="project" value="InterPro"/>
</dbReference>
<dbReference type="GO" id="GO:0017000">
    <property type="term" value="P:antibiotic biosynthetic process"/>
    <property type="evidence" value="ECO:0007669"/>
    <property type="project" value="UniProtKB-KW"/>
</dbReference>
<dbReference type="GO" id="GO:0005737">
    <property type="term" value="C:cytoplasm"/>
    <property type="evidence" value="ECO:0007669"/>
    <property type="project" value="TreeGrafter"/>
</dbReference>
<dbReference type="FunFam" id="3.40.50.12780:FF:000012">
    <property type="entry name" value="Non-ribosomal peptide synthetase"/>
    <property type="match status" value="1"/>
</dbReference>
<dbReference type="FunFam" id="3.40.50.980:FF:000001">
    <property type="entry name" value="Non-ribosomal peptide synthetase"/>
    <property type="match status" value="1"/>
</dbReference>
<dbReference type="InterPro" id="IPR001242">
    <property type="entry name" value="Condensation_dom"/>
</dbReference>